<evidence type="ECO:0000256" key="5">
    <source>
        <dbReference type="ARBA" id="ARBA00022679"/>
    </source>
</evidence>
<keyword evidence="11 16" id="KW-0269">Exonuclease</keyword>
<evidence type="ECO:0000256" key="12">
    <source>
        <dbReference type="ARBA" id="ARBA00022842"/>
    </source>
</evidence>
<dbReference type="Pfam" id="PF00929">
    <property type="entry name" value="RNase_T"/>
    <property type="match status" value="1"/>
</dbReference>
<dbReference type="InterPro" id="IPR006054">
    <property type="entry name" value="DnaQ"/>
</dbReference>
<evidence type="ECO:0000256" key="9">
    <source>
        <dbReference type="ARBA" id="ARBA00022723"/>
    </source>
</evidence>
<keyword evidence="14 16" id="KW-0464">Manganese</keyword>
<accession>A0ABV4AJT2</accession>
<keyword evidence="8 16" id="KW-0540">Nuclease</keyword>
<dbReference type="PANTHER" id="PTHR30231">
    <property type="entry name" value="DNA POLYMERASE III SUBUNIT EPSILON"/>
    <property type="match status" value="1"/>
</dbReference>
<evidence type="ECO:0000256" key="1">
    <source>
        <dbReference type="ARBA" id="ARBA00001936"/>
    </source>
</evidence>
<keyword evidence="6 16" id="KW-0548">Nucleotidyltransferase</keyword>
<keyword evidence="12 16" id="KW-0460">Magnesium</keyword>
<comment type="catalytic activity">
    <reaction evidence="15 16">
        <text>DNA(n) + a 2'-deoxyribonucleoside 5'-triphosphate = DNA(n+1) + diphosphate</text>
        <dbReference type="Rhea" id="RHEA:22508"/>
        <dbReference type="Rhea" id="RHEA-COMP:17339"/>
        <dbReference type="Rhea" id="RHEA-COMP:17340"/>
        <dbReference type="ChEBI" id="CHEBI:33019"/>
        <dbReference type="ChEBI" id="CHEBI:61560"/>
        <dbReference type="ChEBI" id="CHEBI:173112"/>
        <dbReference type="EC" id="2.7.7.7"/>
    </reaction>
</comment>
<gene>
    <name evidence="16 18" type="primary">dnaQ</name>
    <name evidence="18" type="ORF">AB5I84_07750</name>
</gene>
<evidence type="ECO:0000256" key="15">
    <source>
        <dbReference type="ARBA" id="ARBA00049244"/>
    </source>
</evidence>
<keyword evidence="9 16" id="KW-0479">Metal-binding</keyword>
<organism evidence="18 19">
    <name type="scientific">Isoalcanivorax beigongshangi</name>
    <dbReference type="NCBI Taxonomy" id="3238810"/>
    <lineage>
        <taxon>Bacteria</taxon>
        <taxon>Pseudomonadati</taxon>
        <taxon>Pseudomonadota</taxon>
        <taxon>Gammaproteobacteria</taxon>
        <taxon>Oceanospirillales</taxon>
        <taxon>Alcanivoracaceae</taxon>
        <taxon>Isoalcanivorax</taxon>
    </lineage>
</organism>
<evidence type="ECO:0000256" key="14">
    <source>
        <dbReference type="ARBA" id="ARBA00023211"/>
    </source>
</evidence>
<evidence type="ECO:0000259" key="17">
    <source>
        <dbReference type="SMART" id="SM00479"/>
    </source>
</evidence>
<dbReference type="NCBIfam" id="NF004316">
    <property type="entry name" value="PRK05711.1"/>
    <property type="match status" value="1"/>
</dbReference>
<evidence type="ECO:0000313" key="19">
    <source>
        <dbReference type="Proteomes" id="UP001562065"/>
    </source>
</evidence>
<name>A0ABV4AJT2_9GAMM</name>
<evidence type="ECO:0000256" key="4">
    <source>
        <dbReference type="ARBA" id="ARBA00020352"/>
    </source>
</evidence>
<keyword evidence="7 16" id="KW-0235">DNA replication</keyword>
<dbReference type="InterPro" id="IPR013520">
    <property type="entry name" value="Ribonucl_H"/>
</dbReference>
<keyword evidence="19" id="KW-1185">Reference proteome</keyword>
<dbReference type="NCBIfam" id="TIGR01406">
    <property type="entry name" value="dnaQ_proteo"/>
    <property type="match status" value="1"/>
</dbReference>
<evidence type="ECO:0000313" key="18">
    <source>
        <dbReference type="EMBL" id="MEY1662041.1"/>
    </source>
</evidence>
<dbReference type="Gene3D" id="3.30.420.10">
    <property type="entry name" value="Ribonuclease H-like superfamily/Ribonuclease H"/>
    <property type="match status" value="1"/>
</dbReference>
<dbReference type="NCBIfam" id="TIGR00573">
    <property type="entry name" value="dnaq"/>
    <property type="match status" value="1"/>
</dbReference>
<comment type="subunit">
    <text evidence="16">DNA polymerase III contains a core (composed of alpha, epsilon and theta chains) that associates with a tau subunit. This core dimerizes to form the POLIII' complex. PolIII' associates with the gamma complex (composed of gamma, delta, delta', psi and chi chains) and with the beta chain to form the complete DNA polymerase III complex.</text>
</comment>
<evidence type="ECO:0000256" key="8">
    <source>
        <dbReference type="ARBA" id="ARBA00022722"/>
    </source>
</evidence>
<dbReference type="EMBL" id="JBGCUO010000001">
    <property type="protein sequence ID" value="MEY1662041.1"/>
    <property type="molecule type" value="Genomic_DNA"/>
</dbReference>
<dbReference type="CDD" id="cd06131">
    <property type="entry name" value="DNA_pol_III_epsilon_Ecoli_like"/>
    <property type="match status" value="1"/>
</dbReference>
<sequence>MRQIVMDTETTGLEPSEGHRIIEIGCVELVGRRVTGRHLHLYLNPQRDIDEDAQRVHGISLEFLADKPLFAAVAQQFLDFVDGAELIIHNAAFDIGFLNHELKLAGIAPLMEARCGVLDSLQIARAKHPGQKNNLDALCRRYGIDHFNREYHGALLDSQILAEVYLVMTGGQTRLSLGGQESSSGEQAVEPIRRLAARAPLPVINAGAEELAAHEAKLDAIGKKLEQGALWRRQQDGEALH</sequence>
<proteinExistence type="predicted"/>
<evidence type="ECO:0000256" key="11">
    <source>
        <dbReference type="ARBA" id="ARBA00022839"/>
    </source>
</evidence>
<keyword evidence="13 16" id="KW-0239">DNA-directed DNA polymerase</keyword>
<comment type="caution">
    <text evidence="18">The sequence shown here is derived from an EMBL/GenBank/DDBJ whole genome shotgun (WGS) entry which is preliminary data.</text>
</comment>
<evidence type="ECO:0000256" key="13">
    <source>
        <dbReference type="ARBA" id="ARBA00022932"/>
    </source>
</evidence>
<dbReference type="SMART" id="SM00479">
    <property type="entry name" value="EXOIII"/>
    <property type="match status" value="1"/>
</dbReference>
<dbReference type="SUPFAM" id="SSF53098">
    <property type="entry name" value="Ribonuclease H-like"/>
    <property type="match status" value="1"/>
</dbReference>
<keyword evidence="10 16" id="KW-0378">Hydrolase</keyword>
<dbReference type="InterPro" id="IPR006309">
    <property type="entry name" value="DnaQ_proteo"/>
</dbReference>
<keyword evidence="5 16" id="KW-0808">Transferase</keyword>
<evidence type="ECO:0000256" key="10">
    <source>
        <dbReference type="ARBA" id="ARBA00022801"/>
    </source>
</evidence>
<dbReference type="EC" id="2.7.7.7" evidence="3 16"/>
<dbReference type="Proteomes" id="UP001562065">
    <property type="component" value="Unassembled WGS sequence"/>
</dbReference>
<evidence type="ECO:0000256" key="3">
    <source>
        <dbReference type="ARBA" id="ARBA00012417"/>
    </source>
</evidence>
<reference evidence="18 19" key="1">
    <citation type="submission" date="2024-07" db="EMBL/GenBank/DDBJ databases">
        <authorList>
            <person name="Ren Q."/>
        </authorList>
    </citation>
    <scope>NUCLEOTIDE SEQUENCE [LARGE SCALE GENOMIC DNA]</scope>
    <source>
        <strain evidence="18 19">REN37</strain>
    </source>
</reference>
<evidence type="ECO:0000256" key="16">
    <source>
        <dbReference type="RuleBase" id="RU364087"/>
    </source>
</evidence>
<dbReference type="GO" id="GO:0003887">
    <property type="term" value="F:DNA-directed DNA polymerase activity"/>
    <property type="evidence" value="ECO:0007669"/>
    <property type="project" value="UniProtKB-EC"/>
</dbReference>
<comment type="cofactor">
    <cofactor evidence="2 16">
        <name>Mg(2+)</name>
        <dbReference type="ChEBI" id="CHEBI:18420"/>
    </cofactor>
</comment>
<dbReference type="RefSeq" id="WP_369456072.1">
    <property type="nucleotide sequence ID" value="NZ_JBGCUO010000001.1"/>
</dbReference>
<dbReference type="PANTHER" id="PTHR30231:SF41">
    <property type="entry name" value="DNA POLYMERASE III SUBUNIT EPSILON"/>
    <property type="match status" value="1"/>
</dbReference>
<comment type="cofactor">
    <cofactor evidence="1 16">
        <name>Mn(2+)</name>
        <dbReference type="ChEBI" id="CHEBI:29035"/>
    </cofactor>
</comment>
<dbReference type="InterPro" id="IPR012337">
    <property type="entry name" value="RNaseH-like_sf"/>
</dbReference>
<protein>
    <recommendedName>
        <fullName evidence="4 16">DNA polymerase III subunit epsilon</fullName>
        <ecNumber evidence="3 16">2.7.7.7</ecNumber>
    </recommendedName>
</protein>
<dbReference type="InterPro" id="IPR036397">
    <property type="entry name" value="RNaseH_sf"/>
</dbReference>
<evidence type="ECO:0000256" key="6">
    <source>
        <dbReference type="ARBA" id="ARBA00022695"/>
    </source>
</evidence>
<feature type="domain" description="Exonuclease" evidence="17">
    <location>
        <begin position="2"/>
        <end position="174"/>
    </location>
</feature>
<evidence type="ECO:0000256" key="7">
    <source>
        <dbReference type="ARBA" id="ARBA00022705"/>
    </source>
</evidence>
<comment type="function">
    <text evidence="16">DNA polymerase III is a complex, multichain enzyme responsible for most of the replicative synthesis in bacteria. The epsilon subunit contain the editing function and is a proofreading 3'-5' exonuclease.</text>
</comment>
<evidence type="ECO:0000256" key="2">
    <source>
        <dbReference type="ARBA" id="ARBA00001946"/>
    </source>
</evidence>